<name>A0A238WET2_9PSEU</name>
<reference evidence="2 3" key="1">
    <citation type="submission" date="2017-06" db="EMBL/GenBank/DDBJ databases">
        <authorList>
            <person name="Kim H.J."/>
            <person name="Triplett B.A."/>
        </authorList>
    </citation>
    <scope>NUCLEOTIDE SEQUENCE [LARGE SCALE GENOMIC DNA]</scope>
    <source>
        <strain evidence="2 3">DSM 45207</strain>
    </source>
</reference>
<evidence type="ECO:0000313" key="3">
    <source>
        <dbReference type="Proteomes" id="UP000198348"/>
    </source>
</evidence>
<feature type="compositionally biased region" description="Gly residues" evidence="1">
    <location>
        <begin position="8"/>
        <end position="19"/>
    </location>
</feature>
<keyword evidence="3" id="KW-1185">Reference proteome</keyword>
<organism evidence="2 3">
    <name type="scientific">Haloechinothrix alba</name>
    <dbReference type="NCBI Taxonomy" id="664784"/>
    <lineage>
        <taxon>Bacteria</taxon>
        <taxon>Bacillati</taxon>
        <taxon>Actinomycetota</taxon>
        <taxon>Actinomycetes</taxon>
        <taxon>Pseudonocardiales</taxon>
        <taxon>Pseudonocardiaceae</taxon>
        <taxon>Haloechinothrix</taxon>
    </lineage>
</organism>
<accession>A0A238WET2</accession>
<dbReference type="Proteomes" id="UP000198348">
    <property type="component" value="Unassembled WGS sequence"/>
</dbReference>
<gene>
    <name evidence="2" type="ORF">SAMN06265360_106103</name>
</gene>
<evidence type="ECO:0000313" key="2">
    <source>
        <dbReference type="EMBL" id="SNR45092.1"/>
    </source>
</evidence>
<dbReference type="EMBL" id="FZNW01000006">
    <property type="protein sequence ID" value="SNR45092.1"/>
    <property type="molecule type" value="Genomic_DNA"/>
</dbReference>
<evidence type="ECO:0000256" key="1">
    <source>
        <dbReference type="SAM" id="MobiDB-lite"/>
    </source>
</evidence>
<sequence>MTSSQGRPGAGGERAGGGAEARVLADRYVLTTELGRGGMGVVWRAGLGHRPRGGRQGAAAAGR</sequence>
<proteinExistence type="predicted"/>
<protein>
    <submittedName>
        <fullName evidence="2">Uncharacterized protein</fullName>
    </submittedName>
</protein>
<feature type="region of interest" description="Disordered" evidence="1">
    <location>
        <begin position="1"/>
        <end position="21"/>
    </location>
</feature>
<dbReference type="Gene3D" id="3.30.200.20">
    <property type="entry name" value="Phosphorylase Kinase, domain 1"/>
    <property type="match status" value="1"/>
</dbReference>
<dbReference type="AlphaFoldDB" id="A0A238WET2"/>